<sequence>MSNIVSVVDKISPPQKKVTRPGIRWFDAEVKLVQKQRKEYYKIFKFTEKDFEKYKLKRNLVVGLIGKNEREFYENEIDKNKGESKKMWKTLKELVNKGQKSVDFSLLDLQIQGGAIEDSEFLFADSIKQPVSSIPEPFRVSKKLNVRCNVHWNRFPKFL</sequence>
<proteinExistence type="predicted"/>
<name>A0ABD2MU76_9CUCU</name>
<dbReference type="Proteomes" id="UP001516400">
    <property type="component" value="Unassembled WGS sequence"/>
</dbReference>
<evidence type="ECO:0000313" key="1">
    <source>
        <dbReference type="EMBL" id="KAL3269734.1"/>
    </source>
</evidence>
<accession>A0ABD2MU76</accession>
<reference evidence="1 2" key="1">
    <citation type="journal article" date="2021" name="BMC Biol.">
        <title>Horizontally acquired antibacterial genes associated with adaptive radiation of ladybird beetles.</title>
        <authorList>
            <person name="Li H.S."/>
            <person name="Tang X.F."/>
            <person name="Huang Y.H."/>
            <person name="Xu Z.Y."/>
            <person name="Chen M.L."/>
            <person name="Du X.Y."/>
            <person name="Qiu B.Y."/>
            <person name="Chen P.T."/>
            <person name="Zhang W."/>
            <person name="Slipinski A."/>
            <person name="Escalona H.E."/>
            <person name="Waterhouse R.M."/>
            <person name="Zwick A."/>
            <person name="Pang H."/>
        </authorList>
    </citation>
    <scope>NUCLEOTIDE SEQUENCE [LARGE SCALE GENOMIC DNA]</scope>
    <source>
        <strain evidence="1">SYSU2018</strain>
    </source>
</reference>
<gene>
    <name evidence="1" type="ORF">HHI36_008794</name>
</gene>
<keyword evidence="2" id="KW-1185">Reference proteome</keyword>
<dbReference type="EMBL" id="JABFTP020000021">
    <property type="protein sequence ID" value="KAL3269734.1"/>
    <property type="molecule type" value="Genomic_DNA"/>
</dbReference>
<organism evidence="1 2">
    <name type="scientific">Cryptolaemus montrouzieri</name>
    <dbReference type="NCBI Taxonomy" id="559131"/>
    <lineage>
        <taxon>Eukaryota</taxon>
        <taxon>Metazoa</taxon>
        <taxon>Ecdysozoa</taxon>
        <taxon>Arthropoda</taxon>
        <taxon>Hexapoda</taxon>
        <taxon>Insecta</taxon>
        <taxon>Pterygota</taxon>
        <taxon>Neoptera</taxon>
        <taxon>Endopterygota</taxon>
        <taxon>Coleoptera</taxon>
        <taxon>Polyphaga</taxon>
        <taxon>Cucujiformia</taxon>
        <taxon>Coccinelloidea</taxon>
        <taxon>Coccinellidae</taxon>
        <taxon>Scymninae</taxon>
        <taxon>Scymnini</taxon>
        <taxon>Cryptolaemus</taxon>
    </lineage>
</organism>
<evidence type="ECO:0000313" key="2">
    <source>
        <dbReference type="Proteomes" id="UP001516400"/>
    </source>
</evidence>
<protein>
    <submittedName>
        <fullName evidence="1">Uncharacterized protein</fullName>
    </submittedName>
</protein>
<comment type="caution">
    <text evidence="1">The sequence shown here is derived from an EMBL/GenBank/DDBJ whole genome shotgun (WGS) entry which is preliminary data.</text>
</comment>
<dbReference type="AlphaFoldDB" id="A0ABD2MU76"/>